<dbReference type="OrthoDB" id="4190732at2"/>
<dbReference type="InterPro" id="IPR013154">
    <property type="entry name" value="ADH-like_N"/>
</dbReference>
<accession>A0A1R4JJF4</accession>
<dbReference type="Gene3D" id="3.90.180.10">
    <property type="entry name" value="Medium-chain alcohol dehydrogenases, catalytic domain"/>
    <property type="match status" value="1"/>
</dbReference>
<dbReference type="GO" id="GO:0035925">
    <property type="term" value="F:mRNA 3'-UTR AU-rich region binding"/>
    <property type="evidence" value="ECO:0007669"/>
    <property type="project" value="TreeGrafter"/>
</dbReference>
<protein>
    <submittedName>
        <fullName evidence="4">Quinone oxidoreductase</fullName>
        <ecNumber evidence="4">1.6.5.5</ecNumber>
    </submittedName>
</protein>
<reference evidence="5 7" key="2">
    <citation type="submission" date="2019-03" db="EMBL/GenBank/DDBJ databases">
        <title>Reclassification of Micrococcus aloeverae and Micrococcus yunnanensis as later heterotypic synonyms of Micrococcus luteus.</title>
        <authorList>
            <person name="Huang C.-H."/>
        </authorList>
    </citation>
    <scope>NUCLEOTIDE SEQUENCE [LARGE SCALE GENOMIC DNA]</scope>
    <source>
        <strain evidence="5 7">BCRC 12151</strain>
    </source>
</reference>
<proteinExistence type="predicted"/>
<dbReference type="InterPro" id="IPR047618">
    <property type="entry name" value="QOR-like"/>
</dbReference>
<dbReference type="CDD" id="cd05286">
    <property type="entry name" value="QOR2"/>
    <property type="match status" value="1"/>
</dbReference>
<dbReference type="EMBL" id="SPKT01000024">
    <property type="protein sequence ID" value="TFH98088.1"/>
    <property type="molecule type" value="Genomic_DNA"/>
</dbReference>
<dbReference type="GO" id="GO:0003960">
    <property type="term" value="F:quinone reductase (NADPH) activity"/>
    <property type="evidence" value="ECO:0007669"/>
    <property type="project" value="UniProtKB-EC"/>
</dbReference>
<dbReference type="SMART" id="SM00829">
    <property type="entry name" value="PKS_ER"/>
    <property type="match status" value="1"/>
</dbReference>
<keyword evidence="7" id="KW-1185">Reference proteome</keyword>
<dbReference type="SUPFAM" id="SSF51735">
    <property type="entry name" value="NAD(P)-binding Rossmann-fold domains"/>
    <property type="match status" value="1"/>
</dbReference>
<dbReference type="InterPro" id="IPR013149">
    <property type="entry name" value="ADH-like_C"/>
</dbReference>
<evidence type="ECO:0000256" key="2">
    <source>
        <dbReference type="ARBA" id="ARBA00023002"/>
    </source>
</evidence>
<reference evidence="4 6" key="1">
    <citation type="submission" date="2017-02" db="EMBL/GenBank/DDBJ databases">
        <authorList>
            <person name="Peterson S.W."/>
        </authorList>
    </citation>
    <scope>NUCLEOTIDE SEQUENCE [LARGE SCALE GENOMIC DNA]</scope>
    <source>
        <strain evidence="4 6">2B3F</strain>
    </source>
</reference>
<evidence type="ECO:0000313" key="7">
    <source>
        <dbReference type="Proteomes" id="UP000297477"/>
    </source>
</evidence>
<dbReference type="PANTHER" id="PTHR48106:SF13">
    <property type="entry name" value="QUINONE OXIDOREDUCTASE-RELATED"/>
    <property type="match status" value="1"/>
</dbReference>
<dbReference type="Pfam" id="PF00107">
    <property type="entry name" value="ADH_zinc_N"/>
    <property type="match status" value="1"/>
</dbReference>
<dbReference type="Proteomes" id="UP000196230">
    <property type="component" value="Unassembled WGS sequence"/>
</dbReference>
<feature type="domain" description="Enoyl reductase (ER)" evidence="3">
    <location>
        <begin position="32"/>
        <end position="340"/>
    </location>
</feature>
<dbReference type="GO" id="GO:0070402">
    <property type="term" value="F:NADPH binding"/>
    <property type="evidence" value="ECO:0007669"/>
    <property type="project" value="TreeGrafter"/>
</dbReference>
<keyword evidence="2 4" id="KW-0560">Oxidoreductase</keyword>
<dbReference type="FunFam" id="3.40.50.720:FF:000053">
    <property type="entry name" value="Quinone oxidoreductase 1"/>
    <property type="match status" value="1"/>
</dbReference>
<dbReference type="AlphaFoldDB" id="A0A1R4JJF4"/>
<dbReference type="SUPFAM" id="SSF50129">
    <property type="entry name" value="GroES-like"/>
    <property type="match status" value="1"/>
</dbReference>
<dbReference type="Proteomes" id="UP000297477">
    <property type="component" value="Unassembled WGS sequence"/>
</dbReference>
<keyword evidence="1" id="KW-0521">NADP</keyword>
<dbReference type="EMBL" id="FUKP01000061">
    <property type="protein sequence ID" value="SJN32132.1"/>
    <property type="molecule type" value="Genomic_DNA"/>
</dbReference>
<dbReference type="InterPro" id="IPR036291">
    <property type="entry name" value="NAD(P)-bd_dom_sf"/>
</dbReference>
<dbReference type="PANTHER" id="PTHR48106">
    <property type="entry name" value="QUINONE OXIDOREDUCTASE PIG3-RELATED"/>
    <property type="match status" value="1"/>
</dbReference>
<dbReference type="GO" id="GO:0005829">
    <property type="term" value="C:cytosol"/>
    <property type="evidence" value="ECO:0007669"/>
    <property type="project" value="TreeGrafter"/>
</dbReference>
<evidence type="ECO:0000313" key="6">
    <source>
        <dbReference type="Proteomes" id="UP000196230"/>
    </source>
</evidence>
<dbReference type="EC" id="1.6.5.5" evidence="4"/>
<dbReference type="InterPro" id="IPR011032">
    <property type="entry name" value="GroES-like_sf"/>
</dbReference>
<evidence type="ECO:0000313" key="5">
    <source>
        <dbReference type="EMBL" id="TFH98088.1"/>
    </source>
</evidence>
<name>A0A1R4JJF4_9MICC</name>
<dbReference type="Gene3D" id="3.40.50.720">
    <property type="entry name" value="NAD(P)-binding Rossmann-like Domain"/>
    <property type="match status" value="1"/>
</dbReference>
<organism evidence="4 6">
    <name type="scientific">Micrococcus lylae</name>
    <dbReference type="NCBI Taxonomy" id="1273"/>
    <lineage>
        <taxon>Bacteria</taxon>
        <taxon>Bacillati</taxon>
        <taxon>Actinomycetota</taxon>
        <taxon>Actinomycetes</taxon>
        <taxon>Micrococcales</taxon>
        <taxon>Micrococcaceae</taxon>
        <taxon>Micrococcus</taxon>
    </lineage>
</organism>
<dbReference type="RefSeq" id="WP_082740008.1">
    <property type="nucleotide sequence ID" value="NZ_FUKP01000061.1"/>
</dbReference>
<dbReference type="InterPro" id="IPR020843">
    <property type="entry name" value="ER"/>
</dbReference>
<evidence type="ECO:0000256" key="1">
    <source>
        <dbReference type="ARBA" id="ARBA00022857"/>
    </source>
</evidence>
<sequence>MDATQTQPVSPGADASFDVPQTHRAIVAEQTGGPEVLQWTEAPVPAPGPGQALVRTAAAGLNFIETYQRSGVYPVDMPFVPGTEGSGTVVAVGADVDSVAVGDRVMTAAGVGTYAEHFLAPAEQLLPAPGSLDLAEAAALPLQGLTAHYLSRSTFPVQAGQTVVVTAGAGGVGLLLTQLCRARGARVVTTASTEAKRELSLQAGATVSVDYPDVQAAVEELTGDEGADVVYDGVGKATFEDSLACLRVRGMLVLFGGASGQVPPFDLQRLNGAGGLFVTRPSLVHYTRTPQETHWRAQELAEAVADGSLTLRIGERFALSDAAAAHTALEGRQTTGKVLLTLD</sequence>
<gene>
    <name evidence="5" type="ORF">E4A49_10230</name>
    <name evidence="4" type="ORF">FM125_08910</name>
</gene>
<evidence type="ECO:0000313" key="4">
    <source>
        <dbReference type="EMBL" id="SJN32132.1"/>
    </source>
</evidence>
<evidence type="ECO:0000259" key="3">
    <source>
        <dbReference type="SMART" id="SM00829"/>
    </source>
</evidence>
<dbReference type="Pfam" id="PF08240">
    <property type="entry name" value="ADH_N"/>
    <property type="match status" value="1"/>
</dbReference>